<evidence type="ECO:0000256" key="2">
    <source>
        <dbReference type="ARBA" id="ARBA00023015"/>
    </source>
</evidence>
<dbReference type="InterPro" id="IPR005650">
    <property type="entry name" value="BlaI_family"/>
</dbReference>
<sequence length="125" mass="13872">MSNIRTDATDTELAILDVLWDRGPSQIRPIVEAVYGEHSAALHATVKSLLGRLSEKGLVVCDRGQFAHEYRPVIGREEFVGVQLEQLAKSHFSGALGPMLLALVGRVKLSKQDRNILERIVEKIK</sequence>
<dbReference type="Proteomes" id="UP000315750">
    <property type="component" value="Chromosome"/>
</dbReference>
<dbReference type="KEGG" id="amuc:Pan181_23490"/>
<dbReference type="InterPro" id="IPR036388">
    <property type="entry name" value="WH-like_DNA-bd_sf"/>
</dbReference>
<proteinExistence type="inferred from homology"/>
<reference evidence="5 6" key="1">
    <citation type="submission" date="2019-02" db="EMBL/GenBank/DDBJ databases">
        <title>Deep-cultivation of Planctomycetes and their phenomic and genomic characterization uncovers novel biology.</title>
        <authorList>
            <person name="Wiegand S."/>
            <person name="Jogler M."/>
            <person name="Boedeker C."/>
            <person name="Pinto D."/>
            <person name="Vollmers J."/>
            <person name="Rivas-Marin E."/>
            <person name="Kohn T."/>
            <person name="Peeters S.H."/>
            <person name="Heuer A."/>
            <person name="Rast P."/>
            <person name="Oberbeckmann S."/>
            <person name="Bunk B."/>
            <person name="Jeske O."/>
            <person name="Meyerdierks A."/>
            <person name="Storesund J.E."/>
            <person name="Kallscheuer N."/>
            <person name="Luecker S."/>
            <person name="Lage O.M."/>
            <person name="Pohl T."/>
            <person name="Merkel B.J."/>
            <person name="Hornburger P."/>
            <person name="Mueller R.-W."/>
            <person name="Bruemmer F."/>
            <person name="Labrenz M."/>
            <person name="Spormann A.M."/>
            <person name="Op den Camp H."/>
            <person name="Overmann J."/>
            <person name="Amann R."/>
            <person name="Jetten M.S.M."/>
            <person name="Mascher T."/>
            <person name="Medema M.H."/>
            <person name="Devos D.P."/>
            <person name="Kaster A.-K."/>
            <person name="Ovreas L."/>
            <person name="Rohde M."/>
            <person name="Galperin M.Y."/>
            <person name="Jogler C."/>
        </authorList>
    </citation>
    <scope>NUCLEOTIDE SEQUENCE [LARGE SCALE GENOMIC DNA]</scope>
    <source>
        <strain evidence="5 6">Pan181</strain>
    </source>
</reference>
<evidence type="ECO:0000313" key="6">
    <source>
        <dbReference type="Proteomes" id="UP000315750"/>
    </source>
</evidence>
<evidence type="ECO:0000313" key="5">
    <source>
        <dbReference type="EMBL" id="QDU56145.1"/>
    </source>
</evidence>
<dbReference type="GO" id="GO:0003677">
    <property type="term" value="F:DNA binding"/>
    <property type="evidence" value="ECO:0007669"/>
    <property type="project" value="UniProtKB-KW"/>
</dbReference>
<dbReference type="Pfam" id="PF03965">
    <property type="entry name" value="Penicillinase_R"/>
    <property type="match status" value="1"/>
</dbReference>
<dbReference type="GO" id="GO:0045892">
    <property type="term" value="P:negative regulation of DNA-templated transcription"/>
    <property type="evidence" value="ECO:0007669"/>
    <property type="project" value="InterPro"/>
</dbReference>
<evidence type="ECO:0000256" key="3">
    <source>
        <dbReference type="ARBA" id="ARBA00023125"/>
    </source>
</evidence>
<evidence type="ECO:0000256" key="1">
    <source>
        <dbReference type="ARBA" id="ARBA00011046"/>
    </source>
</evidence>
<organism evidence="5 6">
    <name type="scientific">Aeoliella mucimassa</name>
    <dbReference type="NCBI Taxonomy" id="2527972"/>
    <lineage>
        <taxon>Bacteria</taxon>
        <taxon>Pseudomonadati</taxon>
        <taxon>Planctomycetota</taxon>
        <taxon>Planctomycetia</taxon>
        <taxon>Pirellulales</taxon>
        <taxon>Lacipirellulaceae</taxon>
        <taxon>Aeoliella</taxon>
    </lineage>
</organism>
<dbReference type="Gene3D" id="1.10.10.10">
    <property type="entry name" value="Winged helix-like DNA-binding domain superfamily/Winged helix DNA-binding domain"/>
    <property type="match status" value="1"/>
</dbReference>
<gene>
    <name evidence="5" type="primary">blaI_3</name>
    <name evidence="5" type="ORF">Pan181_23490</name>
</gene>
<accession>A0A518AN36</accession>
<protein>
    <submittedName>
        <fullName evidence="5">Transcriptional regulator BlaI</fullName>
    </submittedName>
</protein>
<dbReference type="AlphaFoldDB" id="A0A518AN36"/>
<dbReference type="EMBL" id="CP036278">
    <property type="protein sequence ID" value="QDU56145.1"/>
    <property type="molecule type" value="Genomic_DNA"/>
</dbReference>
<dbReference type="RefSeq" id="WP_145246899.1">
    <property type="nucleotide sequence ID" value="NZ_CP036278.1"/>
</dbReference>
<dbReference type="InterPro" id="IPR036390">
    <property type="entry name" value="WH_DNA-bd_sf"/>
</dbReference>
<comment type="similarity">
    <text evidence="1">Belongs to the BlaI transcriptional regulatory family.</text>
</comment>
<keyword evidence="4" id="KW-0804">Transcription</keyword>
<dbReference type="SUPFAM" id="SSF46785">
    <property type="entry name" value="Winged helix' DNA-binding domain"/>
    <property type="match status" value="1"/>
</dbReference>
<keyword evidence="2" id="KW-0805">Transcription regulation</keyword>
<dbReference type="Gene3D" id="1.10.4040.10">
    <property type="entry name" value="Penicillinase repressor domain"/>
    <property type="match status" value="1"/>
</dbReference>
<keyword evidence="6" id="KW-1185">Reference proteome</keyword>
<keyword evidence="3" id="KW-0238">DNA-binding</keyword>
<name>A0A518AN36_9BACT</name>
<dbReference type="OrthoDB" id="284965at2"/>
<evidence type="ECO:0000256" key="4">
    <source>
        <dbReference type="ARBA" id="ARBA00023163"/>
    </source>
</evidence>